<evidence type="ECO:0000313" key="2">
    <source>
        <dbReference type="Proteomes" id="UP001157502"/>
    </source>
</evidence>
<protein>
    <submittedName>
        <fullName evidence="1">Uncharacterized protein</fullName>
    </submittedName>
</protein>
<proteinExistence type="predicted"/>
<dbReference type="Proteomes" id="UP001157502">
    <property type="component" value="Chromosome 2"/>
</dbReference>
<accession>A0ACC2HJV0</accession>
<evidence type="ECO:0000313" key="1">
    <source>
        <dbReference type="EMBL" id="KAJ8015758.1"/>
    </source>
</evidence>
<gene>
    <name evidence="1" type="ORF">DPEC_G00029470</name>
</gene>
<keyword evidence="2" id="KW-1185">Reference proteome</keyword>
<sequence>MDRPISRQVTWSPITGEEVSSMLPSDLLPSVSSSSFPLPENSQTSQRPTSPAQTSRPDQGLQSLSHAFLDLHISPISLSIVP</sequence>
<reference evidence="1" key="1">
    <citation type="submission" date="2021-05" db="EMBL/GenBank/DDBJ databases">
        <authorList>
            <person name="Pan Q."/>
            <person name="Jouanno E."/>
            <person name="Zahm M."/>
            <person name="Klopp C."/>
            <person name="Cabau C."/>
            <person name="Louis A."/>
            <person name="Berthelot C."/>
            <person name="Parey E."/>
            <person name="Roest Crollius H."/>
            <person name="Montfort J."/>
            <person name="Robinson-Rechavi M."/>
            <person name="Bouchez O."/>
            <person name="Lampietro C."/>
            <person name="Lopez Roques C."/>
            <person name="Donnadieu C."/>
            <person name="Postlethwait J."/>
            <person name="Bobe J."/>
            <person name="Dillon D."/>
            <person name="Chandos A."/>
            <person name="von Hippel F."/>
            <person name="Guiguen Y."/>
        </authorList>
    </citation>
    <scope>NUCLEOTIDE SEQUENCE</scope>
    <source>
        <strain evidence="1">YG-Jan2019</strain>
    </source>
</reference>
<comment type="caution">
    <text evidence="1">The sequence shown here is derived from an EMBL/GenBank/DDBJ whole genome shotgun (WGS) entry which is preliminary data.</text>
</comment>
<organism evidence="1 2">
    <name type="scientific">Dallia pectoralis</name>
    <name type="common">Alaska blackfish</name>
    <dbReference type="NCBI Taxonomy" id="75939"/>
    <lineage>
        <taxon>Eukaryota</taxon>
        <taxon>Metazoa</taxon>
        <taxon>Chordata</taxon>
        <taxon>Craniata</taxon>
        <taxon>Vertebrata</taxon>
        <taxon>Euteleostomi</taxon>
        <taxon>Actinopterygii</taxon>
        <taxon>Neopterygii</taxon>
        <taxon>Teleostei</taxon>
        <taxon>Protacanthopterygii</taxon>
        <taxon>Esociformes</taxon>
        <taxon>Umbridae</taxon>
        <taxon>Dallia</taxon>
    </lineage>
</organism>
<name>A0ACC2HJV0_DALPE</name>
<dbReference type="EMBL" id="CM055729">
    <property type="protein sequence ID" value="KAJ8015758.1"/>
    <property type="molecule type" value="Genomic_DNA"/>
</dbReference>